<keyword evidence="4" id="KW-1185">Reference proteome</keyword>
<evidence type="ECO:0000313" key="3">
    <source>
        <dbReference type="EMBL" id="GBL92662.1"/>
    </source>
</evidence>
<keyword evidence="2" id="KW-0732">Signal</keyword>
<feature type="signal peptide" evidence="2">
    <location>
        <begin position="1"/>
        <end position="26"/>
    </location>
</feature>
<protein>
    <submittedName>
        <fullName evidence="3">Uncharacterized protein</fullName>
    </submittedName>
</protein>
<accession>A0A4Y2BK64</accession>
<evidence type="ECO:0000256" key="1">
    <source>
        <dbReference type="SAM" id="MobiDB-lite"/>
    </source>
</evidence>
<dbReference type="Proteomes" id="UP000499080">
    <property type="component" value="Unassembled WGS sequence"/>
</dbReference>
<feature type="chain" id="PRO_5021492293" evidence="2">
    <location>
        <begin position="27"/>
        <end position="119"/>
    </location>
</feature>
<evidence type="ECO:0000256" key="2">
    <source>
        <dbReference type="SAM" id="SignalP"/>
    </source>
</evidence>
<organism evidence="3 4">
    <name type="scientific">Araneus ventricosus</name>
    <name type="common">Orbweaver spider</name>
    <name type="synonym">Epeira ventricosa</name>
    <dbReference type="NCBI Taxonomy" id="182803"/>
    <lineage>
        <taxon>Eukaryota</taxon>
        <taxon>Metazoa</taxon>
        <taxon>Ecdysozoa</taxon>
        <taxon>Arthropoda</taxon>
        <taxon>Chelicerata</taxon>
        <taxon>Arachnida</taxon>
        <taxon>Araneae</taxon>
        <taxon>Araneomorphae</taxon>
        <taxon>Entelegynae</taxon>
        <taxon>Araneoidea</taxon>
        <taxon>Araneidae</taxon>
        <taxon>Araneus</taxon>
    </lineage>
</organism>
<feature type="compositionally biased region" description="Basic residues" evidence="1">
    <location>
        <begin position="41"/>
        <end position="60"/>
    </location>
</feature>
<sequence>MNNSFSRVLNFLPLTFGVLISSSVFSLQWYENEYHSYSHPVSKHSKKKHHHLKIKERKKPYPQYRNPSYKRKNNASTTTPKEIHTPCKIFTKRIPRYLEESDPLWRREEISIKVLSSGP</sequence>
<name>A0A4Y2BK64_ARAVE</name>
<gene>
    <name evidence="3" type="ORF">AVEN_119063_1</name>
</gene>
<reference evidence="3 4" key="1">
    <citation type="journal article" date="2019" name="Sci. Rep.">
        <title>Orb-weaving spider Araneus ventricosus genome elucidates the spidroin gene catalogue.</title>
        <authorList>
            <person name="Kono N."/>
            <person name="Nakamura H."/>
            <person name="Ohtoshi R."/>
            <person name="Moran D.A.P."/>
            <person name="Shinohara A."/>
            <person name="Yoshida Y."/>
            <person name="Fujiwara M."/>
            <person name="Mori M."/>
            <person name="Tomita M."/>
            <person name="Arakawa K."/>
        </authorList>
    </citation>
    <scope>NUCLEOTIDE SEQUENCE [LARGE SCALE GENOMIC DNA]</scope>
</reference>
<comment type="caution">
    <text evidence="3">The sequence shown here is derived from an EMBL/GenBank/DDBJ whole genome shotgun (WGS) entry which is preliminary data.</text>
</comment>
<dbReference type="AlphaFoldDB" id="A0A4Y2BK64"/>
<evidence type="ECO:0000313" key="4">
    <source>
        <dbReference type="Proteomes" id="UP000499080"/>
    </source>
</evidence>
<dbReference type="EMBL" id="BGPR01000088">
    <property type="protein sequence ID" value="GBL92662.1"/>
    <property type="molecule type" value="Genomic_DNA"/>
</dbReference>
<proteinExistence type="predicted"/>
<feature type="region of interest" description="Disordered" evidence="1">
    <location>
        <begin position="40"/>
        <end position="82"/>
    </location>
</feature>